<dbReference type="STRING" id="576131.SAMN05444486_102296"/>
<reference evidence="1 2" key="1">
    <citation type="submission" date="2016-10" db="EMBL/GenBank/DDBJ databases">
        <authorList>
            <person name="de Groot N.N."/>
        </authorList>
    </citation>
    <scope>NUCLEOTIDE SEQUENCE [LARGE SCALE GENOMIC DNA]</scope>
    <source>
        <strain evidence="1 2">DSM 24677</strain>
    </source>
</reference>
<dbReference type="EMBL" id="FNPR01000002">
    <property type="protein sequence ID" value="SDY46167.1"/>
    <property type="molecule type" value="Genomic_DNA"/>
</dbReference>
<keyword evidence="2" id="KW-1185">Reference proteome</keyword>
<evidence type="ECO:0000313" key="1">
    <source>
        <dbReference type="EMBL" id="SDY46167.1"/>
    </source>
</evidence>
<dbReference type="Proteomes" id="UP000199026">
    <property type="component" value="Unassembled WGS sequence"/>
</dbReference>
<organism evidence="1 2">
    <name type="scientific">Lentibacter algarum</name>
    <dbReference type="NCBI Taxonomy" id="576131"/>
    <lineage>
        <taxon>Bacteria</taxon>
        <taxon>Pseudomonadati</taxon>
        <taxon>Pseudomonadota</taxon>
        <taxon>Alphaproteobacteria</taxon>
        <taxon>Rhodobacterales</taxon>
        <taxon>Roseobacteraceae</taxon>
        <taxon>Lentibacter</taxon>
    </lineage>
</organism>
<accession>A0A1H3K1V3</accession>
<sequence>MGAVLMQTQHVARRSSGSACFAAFPSQNSMILSSAYRDIRNSVILRQRASVEARISHERLVGENTPPELEQNDRSKECLRRLKPFAHLALWSQFRPAAATRPPMMNMLLLTQHRSLLNRHTPANTNKTVAERAAGPALPHMLHGGSTFIKEGTPC</sequence>
<protein>
    <submittedName>
        <fullName evidence="1">Uncharacterized protein</fullName>
    </submittedName>
</protein>
<dbReference type="AlphaFoldDB" id="A0A1H3K1V3"/>
<proteinExistence type="predicted"/>
<gene>
    <name evidence="1" type="ORF">SAMN05444486_102296</name>
</gene>
<name>A0A1H3K1V3_9RHOB</name>
<evidence type="ECO:0000313" key="2">
    <source>
        <dbReference type="Proteomes" id="UP000199026"/>
    </source>
</evidence>